<reference evidence="1 2" key="1">
    <citation type="submission" date="2023-11" db="EMBL/GenBank/DDBJ databases">
        <title>Lentzea sokolovensis, sp. nov., Lentzea kristufkii, sp. nov., and Lentzea miocenensis, sp. nov., rare actinobacteria from Sokolov Coal Basin, Miocene lacustrine sediment, Czech Republic.</title>
        <authorList>
            <person name="Lara A."/>
            <person name="Kotroba L."/>
            <person name="Nouioui I."/>
            <person name="Neumann-Schaal M."/>
            <person name="Mast Y."/>
            <person name="Chronakova A."/>
        </authorList>
    </citation>
    <scope>NUCLEOTIDE SEQUENCE [LARGE SCALE GENOMIC DNA]</scope>
    <source>
        <strain evidence="1 2">BCCO 10_0798</strain>
    </source>
</reference>
<organism evidence="1 2">
    <name type="scientific">Lentzea kristufekii</name>
    <dbReference type="NCBI Taxonomy" id="3095430"/>
    <lineage>
        <taxon>Bacteria</taxon>
        <taxon>Bacillati</taxon>
        <taxon>Actinomycetota</taxon>
        <taxon>Actinomycetes</taxon>
        <taxon>Pseudonocardiales</taxon>
        <taxon>Pseudonocardiaceae</taxon>
        <taxon>Lentzea</taxon>
    </lineage>
</organism>
<comment type="caution">
    <text evidence="1">The sequence shown here is derived from an EMBL/GenBank/DDBJ whole genome shotgun (WGS) entry which is preliminary data.</text>
</comment>
<protein>
    <recommendedName>
        <fullName evidence="3">DUF721 domain-containing protein</fullName>
    </recommendedName>
</protein>
<accession>A0ABU4U7U3</accession>
<dbReference type="EMBL" id="JAXAVV010000053">
    <property type="protein sequence ID" value="MDX8056676.1"/>
    <property type="molecule type" value="Genomic_DNA"/>
</dbReference>
<name>A0ABU4U7U3_9PSEU</name>
<proteinExistence type="predicted"/>
<evidence type="ECO:0008006" key="3">
    <source>
        <dbReference type="Google" id="ProtNLM"/>
    </source>
</evidence>
<gene>
    <name evidence="1" type="ORF">SK571_45540</name>
</gene>
<evidence type="ECO:0000313" key="2">
    <source>
        <dbReference type="Proteomes" id="UP001271792"/>
    </source>
</evidence>
<sequence>MANNEGITNSADGSVALDDLAHDVELLRIIEESIKRQSALKEELRSRLKKRLGDRVTGTVNGLAVVEWTNESRVITLVKTVQDRFPDVARECEDIVPVRKFRLLPAA</sequence>
<reference evidence="1 2" key="2">
    <citation type="submission" date="2023-11" db="EMBL/GenBank/DDBJ databases">
        <authorList>
            <person name="Lara A.C."/>
            <person name="Chronakova A."/>
        </authorList>
    </citation>
    <scope>NUCLEOTIDE SEQUENCE [LARGE SCALE GENOMIC DNA]</scope>
    <source>
        <strain evidence="1 2">BCCO 10_0798</strain>
    </source>
</reference>
<evidence type="ECO:0000313" key="1">
    <source>
        <dbReference type="EMBL" id="MDX8056676.1"/>
    </source>
</evidence>
<keyword evidence="2" id="KW-1185">Reference proteome</keyword>
<dbReference type="RefSeq" id="WP_319990325.1">
    <property type="nucleotide sequence ID" value="NZ_JAXAVV010000053.1"/>
</dbReference>
<dbReference type="Proteomes" id="UP001271792">
    <property type="component" value="Unassembled WGS sequence"/>
</dbReference>